<dbReference type="Proteomes" id="UP000611723">
    <property type="component" value="Unassembled WGS sequence"/>
</dbReference>
<keyword evidence="2" id="KW-1185">Reference proteome</keyword>
<organism evidence="1 2">
    <name type="scientific">Marivirga aurantiaca</name>
    <dbReference type="NCBI Taxonomy" id="2802615"/>
    <lineage>
        <taxon>Bacteria</taxon>
        <taxon>Pseudomonadati</taxon>
        <taxon>Bacteroidota</taxon>
        <taxon>Cytophagia</taxon>
        <taxon>Cytophagales</taxon>
        <taxon>Marivirgaceae</taxon>
        <taxon>Marivirga</taxon>
    </lineage>
</organism>
<proteinExistence type="predicted"/>
<name>A0A935CBZ8_9BACT</name>
<comment type="caution">
    <text evidence="1">The sequence shown here is derived from an EMBL/GenBank/DDBJ whole genome shotgun (WGS) entry which is preliminary data.</text>
</comment>
<reference evidence="1" key="1">
    <citation type="submission" date="2021-01" db="EMBL/GenBank/DDBJ databases">
        <title>Marivirga aurantiaca sp. nov., isolated from intertidal surface sediments.</title>
        <authorList>
            <person name="Zhang M."/>
        </authorList>
    </citation>
    <scope>NUCLEOTIDE SEQUENCE</scope>
    <source>
        <strain evidence="1">S37H4</strain>
    </source>
</reference>
<protein>
    <submittedName>
        <fullName evidence="1">Uncharacterized protein</fullName>
    </submittedName>
</protein>
<accession>A0A935CBZ8</accession>
<sequence>MNKIDWSVSVVLIGVVLGWLLNQISGWTQNRKDDRKIKKLVLYNLLGVNLILNQLNNEEEIDIISTKVLLKYPAKDQTEELKESLFKFYQSFYNDFIRNIVIKKLADIKLTYSTSIEKLASIKPVIAYRLHGKTEIIETLDSIESYYGNFLEKSTESSEETEDIISFFKSNVISEVIANTISDLEREIRLIAFSVGFVTWFKIFLSFRSDKNRIRSERIKRIDQLFEKANKELFPNANK</sequence>
<gene>
    <name evidence="1" type="ORF">JKA74_18805</name>
</gene>
<dbReference type="RefSeq" id="WP_201432792.1">
    <property type="nucleotide sequence ID" value="NZ_JAEQBW010000014.1"/>
</dbReference>
<dbReference type="AlphaFoldDB" id="A0A935CBZ8"/>
<evidence type="ECO:0000313" key="1">
    <source>
        <dbReference type="EMBL" id="MBK6267102.1"/>
    </source>
</evidence>
<dbReference type="EMBL" id="JAEQBW010000014">
    <property type="protein sequence ID" value="MBK6267102.1"/>
    <property type="molecule type" value="Genomic_DNA"/>
</dbReference>
<evidence type="ECO:0000313" key="2">
    <source>
        <dbReference type="Proteomes" id="UP000611723"/>
    </source>
</evidence>